<dbReference type="CDD" id="cd03468">
    <property type="entry name" value="PolY_like"/>
    <property type="match status" value="1"/>
</dbReference>
<gene>
    <name evidence="4" type="ordered locus">HNE_2465</name>
</gene>
<accession>Q0BZD3</accession>
<evidence type="ECO:0000259" key="3">
    <source>
        <dbReference type="Pfam" id="PF00817"/>
    </source>
</evidence>
<dbReference type="InterPro" id="IPR043502">
    <property type="entry name" value="DNA/RNA_pol_sf"/>
</dbReference>
<evidence type="ECO:0000256" key="1">
    <source>
        <dbReference type="ARBA" id="ARBA00022763"/>
    </source>
</evidence>
<feature type="compositionally biased region" description="Basic residues" evidence="2">
    <location>
        <begin position="1"/>
        <end position="11"/>
    </location>
</feature>
<evidence type="ECO:0000313" key="4">
    <source>
        <dbReference type="EMBL" id="ABI76771.1"/>
    </source>
</evidence>
<feature type="domain" description="UmuC" evidence="3">
    <location>
        <begin position="25"/>
        <end position="148"/>
    </location>
</feature>
<dbReference type="HOGENOM" id="CLU_028184_1_1_5"/>
<sequence>MDRLRRARRHPTAPSHTGNPDKLRPFILHETSPHGLVVAIANKAAQAAGIHAGLRFTDARATLPDLASEEIDRENDARALTALAGWMVRFSPLVGVDGIDGLILETTGCDHLFGGESGMAAELSAKLAHAGYGHKIAIAGTVGAAWALTHATVEMGKPVILANGDERTGLADLPTRALRLSESSQILLRRFGLTRIRQLYDIDRKALTRRFNSRQSADAVRLRLDQALGIRPEPFTPFRPPPDYSTRLPCPEPLTDGAGISAGLSRLTEELCEHLSASGVGAQSFLLQAFRSDGEIARIRVNAARPVRKPEHVMRLFGEKTDAVDPGFGIDLLLLEAFRTGEMATGSRLISGGFSQADVDEDALAALADRVNARLGEGVVTVTIPEAHHPPQAAERTVPFSGQNLAGAARPYNLPGLRPARLFERAERVEVIAEVPDGPPQRFIWRRKVRRVIRADGPERIAPEWWTYLPPRPEETVSLPRARDYYRVEDEDGRRYWVFREGLYGDGRGESPDWFVQGLFS</sequence>
<organism evidence="4 5">
    <name type="scientific">Hyphomonas neptunium (strain ATCC 15444)</name>
    <dbReference type="NCBI Taxonomy" id="228405"/>
    <lineage>
        <taxon>Bacteria</taxon>
        <taxon>Pseudomonadati</taxon>
        <taxon>Pseudomonadota</taxon>
        <taxon>Alphaproteobacteria</taxon>
        <taxon>Hyphomonadales</taxon>
        <taxon>Hyphomonadaceae</taxon>
        <taxon>Hyphomonas</taxon>
    </lineage>
</organism>
<dbReference type="Proteomes" id="UP000001959">
    <property type="component" value="Chromosome"/>
</dbReference>
<dbReference type="eggNOG" id="COG0389">
    <property type="taxonomic scope" value="Bacteria"/>
</dbReference>
<dbReference type="PANTHER" id="PTHR35369:SF2">
    <property type="entry name" value="BLR3025 PROTEIN"/>
    <property type="match status" value="1"/>
</dbReference>
<evidence type="ECO:0000313" key="5">
    <source>
        <dbReference type="Proteomes" id="UP000001959"/>
    </source>
</evidence>
<name>Q0BZD3_HYPNA</name>
<dbReference type="SUPFAM" id="SSF56672">
    <property type="entry name" value="DNA/RNA polymerases"/>
    <property type="match status" value="1"/>
</dbReference>
<proteinExistence type="predicted"/>
<dbReference type="Pfam" id="PF00817">
    <property type="entry name" value="IMS"/>
    <property type="match status" value="1"/>
</dbReference>
<dbReference type="PANTHER" id="PTHR35369">
    <property type="entry name" value="BLR3025 PROTEIN-RELATED"/>
    <property type="match status" value="1"/>
</dbReference>
<keyword evidence="5" id="KW-1185">Reference proteome</keyword>
<feature type="region of interest" description="Disordered" evidence="2">
    <location>
        <begin position="1"/>
        <end position="24"/>
    </location>
</feature>
<protein>
    <recommendedName>
        <fullName evidence="3">UmuC domain-containing protein</fullName>
    </recommendedName>
</protein>
<dbReference type="InterPro" id="IPR050356">
    <property type="entry name" value="SulA_CellDiv_inhibitor"/>
</dbReference>
<dbReference type="EMBL" id="CP000158">
    <property type="protein sequence ID" value="ABI76771.1"/>
    <property type="molecule type" value="Genomic_DNA"/>
</dbReference>
<keyword evidence="1" id="KW-0227">DNA damage</keyword>
<reference evidence="4 5" key="1">
    <citation type="journal article" date="2006" name="J. Bacteriol.">
        <title>Comparative genomic evidence for a close relationship between the dimorphic prosthecate bacteria Hyphomonas neptunium and Caulobacter crescentus.</title>
        <authorList>
            <person name="Badger J.H."/>
            <person name="Hoover T.R."/>
            <person name="Brun Y.V."/>
            <person name="Weiner R.M."/>
            <person name="Laub M.T."/>
            <person name="Alexandre G."/>
            <person name="Mrazek J."/>
            <person name="Ren Q."/>
            <person name="Paulsen I.T."/>
            <person name="Nelson K.E."/>
            <person name="Khouri H.M."/>
            <person name="Radune D."/>
            <person name="Sosa J."/>
            <person name="Dodson R.J."/>
            <person name="Sullivan S.A."/>
            <person name="Rosovitz M.J."/>
            <person name="Madupu R."/>
            <person name="Brinkac L.M."/>
            <person name="Durkin A.S."/>
            <person name="Daugherty S.C."/>
            <person name="Kothari S.P."/>
            <person name="Giglio M.G."/>
            <person name="Zhou L."/>
            <person name="Haft D.H."/>
            <person name="Selengut J.D."/>
            <person name="Davidsen T.M."/>
            <person name="Yang Q."/>
            <person name="Zafar N."/>
            <person name="Ward N.L."/>
        </authorList>
    </citation>
    <scope>NUCLEOTIDE SEQUENCE [LARGE SCALE GENOMIC DNA]</scope>
    <source>
        <strain evidence="4 5">ATCC 15444</strain>
    </source>
</reference>
<evidence type="ECO:0000256" key="2">
    <source>
        <dbReference type="SAM" id="MobiDB-lite"/>
    </source>
</evidence>
<dbReference type="STRING" id="228405.HNE_2465"/>
<dbReference type="KEGG" id="hne:HNE_2465"/>
<dbReference type="InterPro" id="IPR001126">
    <property type="entry name" value="UmuC"/>
</dbReference>
<dbReference type="AlphaFoldDB" id="Q0BZD3"/>
<dbReference type="GO" id="GO:0006281">
    <property type="term" value="P:DNA repair"/>
    <property type="evidence" value="ECO:0007669"/>
    <property type="project" value="InterPro"/>
</dbReference>